<dbReference type="InterPro" id="IPR050330">
    <property type="entry name" value="Bact_OuterMem_StrucFunc"/>
</dbReference>
<dbReference type="CDD" id="cd07185">
    <property type="entry name" value="OmpA_C-like"/>
    <property type="match status" value="1"/>
</dbReference>
<feature type="domain" description="OmpA-like" evidence="10">
    <location>
        <begin position="60"/>
        <end position="176"/>
    </location>
</feature>
<evidence type="ECO:0000256" key="6">
    <source>
        <dbReference type="ARBA" id="ARBA00023288"/>
    </source>
</evidence>
<evidence type="ECO:0000256" key="4">
    <source>
        <dbReference type="ARBA" id="ARBA00023139"/>
    </source>
</evidence>
<dbReference type="EMBL" id="CP001629">
    <property type="protein sequence ID" value="ACU90670.1"/>
    <property type="molecule type" value="Genomic_DNA"/>
</dbReference>
<dbReference type="InterPro" id="IPR036737">
    <property type="entry name" value="OmpA-like_sf"/>
</dbReference>
<dbReference type="InterPro" id="IPR014169">
    <property type="entry name" value="Pal_lipo_C"/>
</dbReference>
<dbReference type="Proteomes" id="UP000002216">
    <property type="component" value="Chromosome"/>
</dbReference>
<feature type="chain" id="PRO_5002977955" description="Peptidoglycan-associated lipoprotein" evidence="9">
    <location>
        <begin position="20"/>
        <end position="176"/>
    </location>
</feature>
<reference evidence="11 12" key="1">
    <citation type="journal article" date="2009" name="Stand. Genomic Sci.">
        <title>Complete genome sequence of Desulfomicrobium baculatum type strain (X).</title>
        <authorList>
            <person name="Copeland A."/>
            <person name="Spring S."/>
            <person name="Goker M."/>
            <person name="Schneider S."/>
            <person name="Lapidus A."/>
            <person name="Del Rio T.G."/>
            <person name="Tice H."/>
            <person name="Cheng J.F."/>
            <person name="Chen F."/>
            <person name="Nolan M."/>
            <person name="Bruce D."/>
            <person name="Goodwin L."/>
            <person name="Pitluck S."/>
            <person name="Ivanova N."/>
            <person name="Mavrommatis K."/>
            <person name="Ovchinnikova G."/>
            <person name="Pati A."/>
            <person name="Chen A."/>
            <person name="Palaniappan K."/>
            <person name="Land M."/>
            <person name="Hauser L."/>
            <person name="Chang Y.J."/>
            <person name="Jeffries C.C."/>
            <person name="Meincke L."/>
            <person name="Sims D."/>
            <person name="Brettin T."/>
            <person name="Detter J.C."/>
            <person name="Han C."/>
            <person name="Chain P."/>
            <person name="Bristow J."/>
            <person name="Eisen J.A."/>
            <person name="Markowitz V."/>
            <person name="Hugenholtz P."/>
            <person name="Kyrpides N.C."/>
            <person name="Klenk H.P."/>
            <person name="Lucas S."/>
        </authorList>
    </citation>
    <scope>NUCLEOTIDE SEQUENCE [LARGE SCALE GENOMIC DNA]</scope>
    <source>
        <strain evidence="12">DSM 4028 / VKM B-1378 / X</strain>
    </source>
</reference>
<evidence type="ECO:0000259" key="10">
    <source>
        <dbReference type="PROSITE" id="PS51123"/>
    </source>
</evidence>
<protein>
    <recommendedName>
        <fullName evidence="8">Peptidoglycan-associated lipoprotein</fullName>
        <shortName evidence="8">PAL</shortName>
    </recommendedName>
</protein>
<evidence type="ECO:0000256" key="3">
    <source>
        <dbReference type="ARBA" id="ARBA00023136"/>
    </source>
</evidence>
<keyword evidence="2 8" id="KW-0732">Signal</keyword>
<accession>C7LSC2</accession>
<evidence type="ECO:0000256" key="1">
    <source>
        <dbReference type="ARBA" id="ARBA00022618"/>
    </source>
</evidence>
<keyword evidence="7" id="KW-0131">Cell cycle</keyword>
<dbReference type="PROSITE" id="PS51123">
    <property type="entry name" value="OMPA_2"/>
    <property type="match status" value="1"/>
</dbReference>
<dbReference type="NCBIfam" id="TIGR02802">
    <property type="entry name" value="Pal_lipo"/>
    <property type="match status" value="1"/>
</dbReference>
<dbReference type="PROSITE" id="PS51257">
    <property type="entry name" value="PROKAR_LIPOPROTEIN"/>
    <property type="match status" value="1"/>
</dbReference>
<dbReference type="HOGENOM" id="CLU_016890_9_0_7"/>
<dbReference type="InterPro" id="IPR039001">
    <property type="entry name" value="Pal"/>
</dbReference>
<dbReference type="STRING" id="525897.Dbac_2593"/>
<keyword evidence="5 8" id="KW-0998">Cell outer membrane</keyword>
<dbReference type="SUPFAM" id="SSF103088">
    <property type="entry name" value="OmpA-like"/>
    <property type="match status" value="1"/>
</dbReference>
<keyword evidence="3 8" id="KW-0472">Membrane</keyword>
<evidence type="ECO:0000313" key="12">
    <source>
        <dbReference type="Proteomes" id="UP000002216"/>
    </source>
</evidence>
<organism evidence="11 12">
    <name type="scientific">Desulfomicrobium baculatum (strain DSM 4028 / VKM B-1378 / X)</name>
    <name type="common">Desulfovibrio baculatus</name>
    <dbReference type="NCBI Taxonomy" id="525897"/>
    <lineage>
        <taxon>Bacteria</taxon>
        <taxon>Pseudomonadati</taxon>
        <taxon>Thermodesulfobacteriota</taxon>
        <taxon>Desulfovibrionia</taxon>
        <taxon>Desulfovibrionales</taxon>
        <taxon>Desulfomicrobiaceae</taxon>
        <taxon>Desulfomicrobium</taxon>
    </lineage>
</organism>
<keyword evidence="4 8" id="KW-0564">Palmitate</keyword>
<keyword evidence="12" id="KW-1185">Reference proteome</keyword>
<dbReference type="PANTHER" id="PTHR30329">
    <property type="entry name" value="STATOR ELEMENT OF FLAGELLAR MOTOR COMPLEX"/>
    <property type="match status" value="1"/>
</dbReference>
<evidence type="ECO:0000256" key="5">
    <source>
        <dbReference type="ARBA" id="ARBA00023237"/>
    </source>
</evidence>
<evidence type="ECO:0000256" key="2">
    <source>
        <dbReference type="ARBA" id="ARBA00022729"/>
    </source>
</evidence>
<dbReference type="PRINTS" id="PR01021">
    <property type="entry name" value="OMPADOMAIN"/>
</dbReference>
<dbReference type="HAMAP" id="MF_02204">
    <property type="entry name" value="Pal"/>
    <property type="match status" value="1"/>
</dbReference>
<sequence>MRKLSMFVLIVLAFSLAMAGGCSKKVSSTPAGTSAASSSPDAGGLSSAQLEAQRLAELQRQAIDKIGADRIYFAFDRSELSDQSRQVLAEKAELLKTHAALSLLIEGHCDERGTNEYNMALGERRARAAYEYLVLMGIASDRITIISYGEEYPAVPGSNEEAWAKNRRDEFKASVN</sequence>
<name>C7LSC2_DESBD</name>
<dbReference type="AlphaFoldDB" id="C7LSC2"/>
<comment type="subcellular location">
    <subcellularLocation>
        <location evidence="8">Cell outer membrane</location>
        <topology evidence="8">Lipid-anchor</topology>
    </subcellularLocation>
</comment>
<dbReference type="KEGG" id="dba:Dbac_2593"/>
<evidence type="ECO:0000256" key="9">
    <source>
        <dbReference type="SAM" id="SignalP"/>
    </source>
</evidence>
<evidence type="ECO:0000256" key="7">
    <source>
        <dbReference type="ARBA" id="ARBA00023306"/>
    </source>
</evidence>
<comment type="similarity">
    <text evidence="8">Belongs to the Pal lipoprotein family.</text>
</comment>
<gene>
    <name evidence="8" type="primary">pal</name>
    <name evidence="11" type="ordered locus">Dbac_2593</name>
</gene>
<dbReference type="Pfam" id="PF00691">
    <property type="entry name" value="OmpA"/>
    <property type="match status" value="1"/>
</dbReference>
<dbReference type="InterPro" id="IPR006665">
    <property type="entry name" value="OmpA-like"/>
</dbReference>
<evidence type="ECO:0000256" key="8">
    <source>
        <dbReference type="HAMAP-Rule" id="MF_02204"/>
    </source>
</evidence>
<feature type="signal peptide" evidence="9">
    <location>
        <begin position="1"/>
        <end position="19"/>
    </location>
</feature>
<keyword evidence="1" id="KW-0132">Cell division</keyword>
<dbReference type="InterPro" id="IPR006664">
    <property type="entry name" value="OMP_bac"/>
</dbReference>
<dbReference type="OrthoDB" id="9809164at2"/>
<evidence type="ECO:0000313" key="11">
    <source>
        <dbReference type="EMBL" id="ACU90670.1"/>
    </source>
</evidence>
<dbReference type="GO" id="GO:0009279">
    <property type="term" value="C:cell outer membrane"/>
    <property type="evidence" value="ECO:0007669"/>
    <property type="project" value="UniProtKB-SubCell"/>
</dbReference>
<keyword evidence="6 8" id="KW-0449">Lipoprotein</keyword>
<dbReference type="GO" id="GO:0051301">
    <property type="term" value="P:cell division"/>
    <property type="evidence" value="ECO:0007669"/>
    <property type="project" value="UniProtKB-KW"/>
</dbReference>
<dbReference type="PANTHER" id="PTHR30329:SF21">
    <property type="entry name" value="LIPOPROTEIN YIAD-RELATED"/>
    <property type="match status" value="1"/>
</dbReference>
<dbReference type="eggNOG" id="COG2885">
    <property type="taxonomic scope" value="Bacteria"/>
</dbReference>
<dbReference type="Gene3D" id="3.30.1330.60">
    <property type="entry name" value="OmpA-like domain"/>
    <property type="match status" value="1"/>
</dbReference>
<proteinExistence type="inferred from homology"/>